<evidence type="ECO:0000256" key="6">
    <source>
        <dbReference type="SAM" id="SignalP"/>
    </source>
</evidence>
<sequence>MRRNTLLIALASALLLPLTAAPASAAGRSLGAVGVSVAGGSLGAVGVSVAGGSLGAVGVSVAGGSLGAVAVSDAGRSLGAVPASAAGHLLGAVPATAAGHPRPGPLPVAGDVVVHDPTMIRTASGYVVYSTHGRLEARTSPDMVHFTRAGDAFATPPAWWSDYSPDNDPWAPDISFHRGRYLLYYAVSTFGSNHSAIGLATSATGLPGSWSDRGIVYATDREDDHNAIDPNLSVDRAGRWWLSFGSYWTGIRMIRIDPADGMRLASDSTVHHLATRPDAPYAVEAPAVIKRGRYYYLFASYDRCCAGTESTYNIRVGRATSPTGPYVDRDGVPMLDGGGTLVLRTEGSRIGPGGQSVIRDRNRDLLVYHYYDGEDGGTPKLALRYLTWDPRGWPSVT</sequence>
<dbReference type="Pfam" id="PF04616">
    <property type="entry name" value="Glyco_hydro_43"/>
    <property type="match status" value="1"/>
</dbReference>
<evidence type="ECO:0000256" key="4">
    <source>
        <dbReference type="ARBA" id="ARBA00023295"/>
    </source>
</evidence>
<comment type="similarity">
    <text evidence="2 5">Belongs to the glycosyl hydrolase 43 family.</text>
</comment>
<evidence type="ECO:0000256" key="1">
    <source>
        <dbReference type="ARBA" id="ARBA00004834"/>
    </source>
</evidence>
<evidence type="ECO:0000256" key="3">
    <source>
        <dbReference type="ARBA" id="ARBA00022801"/>
    </source>
</evidence>
<evidence type="ECO:0000313" key="8">
    <source>
        <dbReference type="Proteomes" id="UP001500888"/>
    </source>
</evidence>
<dbReference type="CDD" id="cd08998">
    <property type="entry name" value="GH43_Arb43a-like"/>
    <property type="match status" value="1"/>
</dbReference>
<keyword evidence="6" id="KW-0732">Signal</keyword>
<dbReference type="InterPro" id="IPR023296">
    <property type="entry name" value="Glyco_hydro_beta-prop_sf"/>
</dbReference>
<keyword evidence="3 5" id="KW-0378">Hydrolase</keyword>
<comment type="caution">
    <text evidence="7">The sequence shown here is derived from an EMBL/GenBank/DDBJ whole genome shotgun (WGS) entry which is preliminary data.</text>
</comment>
<dbReference type="EMBL" id="BAAAZR010000009">
    <property type="protein sequence ID" value="GAA3816316.1"/>
    <property type="molecule type" value="Genomic_DNA"/>
</dbReference>
<organism evidence="7 8">
    <name type="scientific">Sphaerisporangium flaviroseum</name>
    <dbReference type="NCBI Taxonomy" id="509199"/>
    <lineage>
        <taxon>Bacteria</taxon>
        <taxon>Bacillati</taxon>
        <taxon>Actinomycetota</taxon>
        <taxon>Actinomycetes</taxon>
        <taxon>Streptosporangiales</taxon>
        <taxon>Streptosporangiaceae</taxon>
        <taxon>Sphaerisporangium</taxon>
    </lineage>
</organism>
<dbReference type="RefSeq" id="WP_344942356.1">
    <property type="nucleotide sequence ID" value="NZ_BAAAZR010000009.1"/>
</dbReference>
<accession>A0ABP7IE57</accession>
<dbReference type="InterPro" id="IPR006710">
    <property type="entry name" value="Glyco_hydro_43"/>
</dbReference>
<reference evidence="8" key="1">
    <citation type="journal article" date="2019" name="Int. J. Syst. Evol. Microbiol.">
        <title>The Global Catalogue of Microorganisms (GCM) 10K type strain sequencing project: providing services to taxonomists for standard genome sequencing and annotation.</title>
        <authorList>
            <consortium name="The Broad Institute Genomics Platform"/>
            <consortium name="The Broad Institute Genome Sequencing Center for Infectious Disease"/>
            <person name="Wu L."/>
            <person name="Ma J."/>
        </authorList>
    </citation>
    <scope>NUCLEOTIDE SEQUENCE [LARGE SCALE GENOMIC DNA]</scope>
    <source>
        <strain evidence="8">JCM 16908</strain>
    </source>
</reference>
<dbReference type="InterPro" id="IPR050727">
    <property type="entry name" value="GH43_arabinanases"/>
</dbReference>
<protein>
    <submittedName>
        <fullName evidence="7">Arabinan endo-1,5-alpha-L-arabinosidase</fullName>
    </submittedName>
</protein>
<feature type="signal peptide" evidence="6">
    <location>
        <begin position="1"/>
        <end position="25"/>
    </location>
</feature>
<evidence type="ECO:0000256" key="2">
    <source>
        <dbReference type="ARBA" id="ARBA00009865"/>
    </source>
</evidence>
<dbReference type="SUPFAM" id="SSF75005">
    <property type="entry name" value="Arabinanase/levansucrase/invertase"/>
    <property type="match status" value="1"/>
</dbReference>
<dbReference type="Proteomes" id="UP001500888">
    <property type="component" value="Unassembled WGS sequence"/>
</dbReference>
<feature type="chain" id="PRO_5047161769" evidence="6">
    <location>
        <begin position="26"/>
        <end position="397"/>
    </location>
</feature>
<evidence type="ECO:0000313" key="7">
    <source>
        <dbReference type="EMBL" id="GAA3816316.1"/>
    </source>
</evidence>
<dbReference type="Gene3D" id="2.115.10.20">
    <property type="entry name" value="Glycosyl hydrolase domain, family 43"/>
    <property type="match status" value="1"/>
</dbReference>
<dbReference type="PANTHER" id="PTHR43301">
    <property type="entry name" value="ARABINAN ENDO-1,5-ALPHA-L-ARABINOSIDASE"/>
    <property type="match status" value="1"/>
</dbReference>
<keyword evidence="8" id="KW-1185">Reference proteome</keyword>
<name>A0ABP7IE57_9ACTN</name>
<dbReference type="PANTHER" id="PTHR43301:SF3">
    <property type="entry name" value="ARABINAN ENDO-1,5-ALPHA-L-ARABINOSIDASE A-RELATED"/>
    <property type="match status" value="1"/>
</dbReference>
<evidence type="ECO:0000256" key="5">
    <source>
        <dbReference type="RuleBase" id="RU361187"/>
    </source>
</evidence>
<gene>
    <name evidence="7" type="ORF">GCM10022226_41280</name>
</gene>
<comment type="pathway">
    <text evidence="1">Glycan metabolism; L-arabinan degradation.</text>
</comment>
<keyword evidence="4 5" id="KW-0326">Glycosidase</keyword>
<proteinExistence type="inferred from homology"/>